<dbReference type="Gene3D" id="3.90.76.10">
    <property type="entry name" value="Dipeptide-binding Protein, Domain 1"/>
    <property type="match status" value="1"/>
</dbReference>
<dbReference type="GO" id="GO:1904680">
    <property type="term" value="F:peptide transmembrane transporter activity"/>
    <property type="evidence" value="ECO:0007669"/>
    <property type="project" value="TreeGrafter"/>
</dbReference>
<keyword evidence="4 6" id="KW-0732">Signal</keyword>
<comment type="caution">
    <text evidence="8">The sequence shown here is derived from an EMBL/GenBank/DDBJ whole genome shotgun (WGS) entry which is preliminary data.</text>
</comment>
<keyword evidence="9" id="KW-1185">Reference proteome</keyword>
<evidence type="ECO:0000256" key="2">
    <source>
        <dbReference type="ARBA" id="ARBA00005695"/>
    </source>
</evidence>
<proteinExistence type="inferred from homology"/>
<feature type="signal peptide" evidence="6">
    <location>
        <begin position="1"/>
        <end position="22"/>
    </location>
</feature>
<keyword evidence="3" id="KW-0813">Transport</keyword>
<evidence type="ECO:0000256" key="5">
    <source>
        <dbReference type="ARBA" id="ARBA00022856"/>
    </source>
</evidence>
<gene>
    <name evidence="8" type="primary">oppA_2</name>
    <name evidence="8" type="ORF">LCB40_07820</name>
</gene>
<evidence type="ECO:0000313" key="8">
    <source>
        <dbReference type="EMBL" id="GFZ26902.1"/>
    </source>
</evidence>
<dbReference type="InterPro" id="IPR030678">
    <property type="entry name" value="Peptide/Ni-bd"/>
</dbReference>
<comment type="similarity">
    <text evidence="2">Belongs to the bacterial solute-binding protein 5 family.</text>
</comment>
<dbReference type="InterPro" id="IPR023765">
    <property type="entry name" value="SBP_5_CS"/>
</dbReference>
<dbReference type="AlphaFoldDB" id="A0A916QIS9"/>
<reference evidence="8" key="1">
    <citation type="submission" date="2020-08" db="EMBL/GenBank/DDBJ databases">
        <title>Taxonomic study for Lactobacillus species isolated from hardwood bark.</title>
        <authorList>
            <person name="Tohno M."/>
            <person name="Tanizawa Y."/>
        </authorList>
    </citation>
    <scope>NUCLEOTIDE SEQUENCE</scope>
    <source>
        <strain evidence="8">B40</strain>
    </source>
</reference>
<dbReference type="SUPFAM" id="SSF53850">
    <property type="entry name" value="Periplasmic binding protein-like II"/>
    <property type="match status" value="1"/>
</dbReference>
<keyword evidence="5" id="KW-0653">Protein transport</keyword>
<sequence>MKKLNKRWLAVIPAAAAGLLLAACGNSSSSTSSKKQTLNWMASTEVQTLDVSKVTDATSVDQLNNSLEGLYRLGNNAKVENALATSTKVSKDGKTWVFTLRKNAKWSNGDPVTAKDFVYSWRRTVNPKTASEYAYLFEGIKNAAQITAGKKPVSSLGIKADGKYKLTVTLDKRIPYFKLLMGFAIFFPENENAVKKYGSKYGTASKYMVYNGPFVQKGWTGSNLSWKLVKNKNYWDKKHVKLDTINYSVQKTPSTSLNLYQSNKLDVTLLDAQGSKNYKGKSGYVIRKKDATQYLEPNLKKDAFFKNAKLRQAFSMAINRSALSTTLGGANLAARTVSPEGISKVNGEDYTTYAATSATKAVTAYNPTKAKKLFKEAMKELGKSKLSLTLVSYDDDVSKKAAEFVQSQLESNLKGVTVTVQSIPKKSALSRMQSGNFDLALTGWFADFSDPISFLDLFTTNNSYNFGHWSNTSYDKLIAQTKTEANTAKRYALLKQAEDILVEQEGVIPLYHADEAWLVRSDVKGVVFNGAGSNYSFKDAYIK</sequence>
<evidence type="ECO:0000259" key="7">
    <source>
        <dbReference type="Pfam" id="PF00496"/>
    </source>
</evidence>
<dbReference type="FunFam" id="3.10.105.10:FF:000001">
    <property type="entry name" value="Oligopeptide ABC transporter, oligopeptide-binding protein"/>
    <property type="match status" value="1"/>
</dbReference>
<evidence type="ECO:0000256" key="6">
    <source>
        <dbReference type="SAM" id="SignalP"/>
    </source>
</evidence>
<evidence type="ECO:0000256" key="1">
    <source>
        <dbReference type="ARBA" id="ARBA00004193"/>
    </source>
</evidence>
<dbReference type="PROSITE" id="PS51257">
    <property type="entry name" value="PROKAR_LIPOPROTEIN"/>
    <property type="match status" value="1"/>
</dbReference>
<dbReference type="PANTHER" id="PTHR30290">
    <property type="entry name" value="PERIPLASMIC BINDING COMPONENT OF ABC TRANSPORTER"/>
    <property type="match status" value="1"/>
</dbReference>
<feature type="domain" description="Solute-binding protein family 5" evidence="7">
    <location>
        <begin position="78"/>
        <end position="464"/>
    </location>
</feature>
<dbReference type="EMBL" id="BMAY01000004">
    <property type="protein sequence ID" value="GFZ26902.1"/>
    <property type="molecule type" value="Genomic_DNA"/>
</dbReference>
<dbReference type="GO" id="GO:0015833">
    <property type="term" value="P:peptide transport"/>
    <property type="evidence" value="ECO:0007669"/>
    <property type="project" value="UniProtKB-KW"/>
</dbReference>
<feature type="chain" id="PRO_5038954244" evidence="6">
    <location>
        <begin position="23"/>
        <end position="543"/>
    </location>
</feature>
<comment type="subcellular location">
    <subcellularLocation>
        <location evidence="1">Cell membrane</location>
        <topology evidence="1">Lipid-anchor</topology>
    </subcellularLocation>
</comment>
<dbReference type="GO" id="GO:0030288">
    <property type="term" value="C:outer membrane-bounded periplasmic space"/>
    <property type="evidence" value="ECO:0007669"/>
    <property type="project" value="UniProtKB-ARBA"/>
</dbReference>
<dbReference type="PANTHER" id="PTHR30290:SF10">
    <property type="entry name" value="PERIPLASMIC OLIGOPEPTIDE-BINDING PROTEIN-RELATED"/>
    <property type="match status" value="1"/>
</dbReference>
<evidence type="ECO:0000256" key="4">
    <source>
        <dbReference type="ARBA" id="ARBA00022729"/>
    </source>
</evidence>
<dbReference type="PROSITE" id="PS01040">
    <property type="entry name" value="SBP_BACTERIAL_5"/>
    <property type="match status" value="1"/>
</dbReference>
<name>A0A916QIS9_9LACO</name>
<protein>
    <submittedName>
        <fullName evidence="8">Oligopeptide ABC transporter substrate-binding protein</fullName>
    </submittedName>
</protein>
<dbReference type="InterPro" id="IPR000914">
    <property type="entry name" value="SBP_5_dom"/>
</dbReference>
<dbReference type="CDD" id="cd08504">
    <property type="entry name" value="PBP2_OppA"/>
    <property type="match status" value="1"/>
</dbReference>
<organism evidence="8 9">
    <name type="scientific">Lactobacillus corticis</name>
    <dbReference type="NCBI Taxonomy" id="2201249"/>
    <lineage>
        <taxon>Bacteria</taxon>
        <taxon>Bacillati</taxon>
        <taxon>Bacillota</taxon>
        <taxon>Bacilli</taxon>
        <taxon>Lactobacillales</taxon>
        <taxon>Lactobacillaceae</taxon>
        <taxon>Lactobacillus</taxon>
    </lineage>
</organism>
<dbReference type="FunFam" id="3.90.76.10:FF:000001">
    <property type="entry name" value="Oligopeptide ABC transporter substrate-binding protein"/>
    <property type="match status" value="1"/>
</dbReference>
<dbReference type="Gene3D" id="3.40.190.10">
    <property type="entry name" value="Periplasmic binding protein-like II"/>
    <property type="match status" value="1"/>
</dbReference>
<evidence type="ECO:0000313" key="9">
    <source>
        <dbReference type="Proteomes" id="UP000677218"/>
    </source>
</evidence>
<dbReference type="GO" id="GO:0043190">
    <property type="term" value="C:ATP-binding cassette (ABC) transporter complex"/>
    <property type="evidence" value="ECO:0007669"/>
    <property type="project" value="InterPro"/>
</dbReference>
<dbReference type="PIRSF" id="PIRSF002741">
    <property type="entry name" value="MppA"/>
    <property type="match status" value="1"/>
</dbReference>
<dbReference type="RefSeq" id="WP_212780591.1">
    <property type="nucleotide sequence ID" value="NZ_BMAY01000004.1"/>
</dbReference>
<evidence type="ECO:0000256" key="3">
    <source>
        <dbReference type="ARBA" id="ARBA00022448"/>
    </source>
</evidence>
<accession>A0A916QIS9</accession>
<dbReference type="InterPro" id="IPR039424">
    <property type="entry name" value="SBP_5"/>
</dbReference>
<dbReference type="Gene3D" id="3.10.105.10">
    <property type="entry name" value="Dipeptide-binding Protein, Domain 3"/>
    <property type="match status" value="1"/>
</dbReference>
<keyword evidence="5" id="KW-0571">Peptide transport</keyword>
<dbReference type="Pfam" id="PF00496">
    <property type="entry name" value="SBP_bac_5"/>
    <property type="match status" value="1"/>
</dbReference>
<dbReference type="Proteomes" id="UP000677218">
    <property type="component" value="Unassembled WGS sequence"/>
</dbReference>